<dbReference type="KEGG" id="lamb:KBB96_04465"/>
<protein>
    <submittedName>
        <fullName evidence="3">DUF3592 domain-containing protein</fullName>
    </submittedName>
</protein>
<dbReference type="EMBL" id="CP073100">
    <property type="protein sequence ID" value="QUE52148.1"/>
    <property type="molecule type" value="Genomic_DNA"/>
</dbReference>
<evidence type="ECO:0000256" key="1">
    <source>
        <dbReference type="SAM" id="Phobius"/>
    </source>
</evidence>
<feature type="domain" description="DUF3592" evidence="2">
    <location>
        <begin position="197"/>
        <end position="289"/>
    </location>
</feature>
<dbReference type="Proteomes" id="UP000676169">
    <property type="component" value="Chromosome"/>
</dbReference>
<reference evidence="3" key="1">
    <citation type="submission" date="2021-04" db="EMBL/GenBank/DDBJ databases">
        <title>Luteolibacter sp. 32A isolated from the skin of an Anderson's salamander (Ambystoma andersonii).</title>
        <authorList>
            <person name="Spergser J."/>
            <person name="Busse H.-J."/>
        </authorList>
    </citation>
    <scope>NUCLEOTIDE SEQUENCE</scope>
    <source>
        <strain evidence="3">32A</strain>
    </source>
</reference>
<accession>A0A975PFP7</accession>
<keyword evidence="1" id="KW-0472">Membrane</keyword>
<name>A0A975PFP7_9BACT</name>
<keyword evidence="1" id="KW-1133">Transmembrane helix</keyword>
<evidence type="ECO:0000259" key="2">
    <source>
        <dbReference type="Pfam" id="PF12158"/>
    </source>
</evidence>
<feature type="transmembrane region" description="Helical" evidence="1">
    <location>
        <begin position="300"/>
        <end position="316"/>
    </location>
</feature>
<evidence type="ECO:0000313" key="3">
    <source>
        <dbReference type="EMBL" id="QUE52148.1"/>
    </source>
</evidence>
<keyword evidence="1" id="KW-0812">Transmembrane</keyword>
<gene>
    <name evidence="3" type="ORF">KBB96_04465</name>
</gene>
<feature type="transmembrane region" description="Helical" evidence="1">
    <location>
        <begin position="125"/>
        <end position="143"/>
    </location>
</feature>
<feature type="domain" description="DUF3592" evidence="2">
    <location>
        <begin position="34"/>
        <end position="117"/>
    </location>
</feature>
<evidence type="ECO:0000313" key="4">
    <source>
        <dbReference type="Proteomes" id="UP000676169"/>
    </source>
</evidence>
<feature type="transmembrane region" description="Helical" evidence="1">
    <location>
        <begin position="164"/>
        <end position="184"/>
    </location>
</feature>
<dbReference type="InterPro" id="IPR021994">
    <property type="entry name" value="DUF3592"/>
</dbReference>
<dbReference type="AlphaFoldDB" id="A0A975PFP7"/>
<organism evidence="3 4">
    <name type="scientific">Luteolibacter ambystomatis</name>
    <dbReference type="NCBI Taxonomy" id="2824561"/>
    <lineage>
        <taxon>Bacteria</taxon>
        <taxon>Pseudomonadati</taxon>
        <taxon>Verrucomicrobiota</taxon>
        <taxon>Verrucomicrobiia</taxon>
        <taxon>Verrucomicrobiales</taxon>
        <taxon>Verrucomicrobiaceae</taxon>
        <taxon>Luteolibacter</taxon>
    </lineage>
</organism>
<dbReference type="Pfam" id="PF12158">
    <property type="entry name" value="DUF3592"/>
    <property type="match status" value="2"/>
</dbReference>
<sequence length="317" mass="34878">MALLFLGPPLGLLGLVFYLTRRVRQAVGWTEGRARITRSEVKAERHRHEGDTTQVRNVPWITYQFQAGDRTIHGERISIGMGTADNVDVVVKRYAVDAEVPVFYDPDDPEDCVLERTPPVSPGCLWGGAVLIAVLYIGGLVAFGKGQEIARFFSRGIPGMRHPLVVFLCGGAGLFCLAAGLWMWRHPRKARPWTRVKGIIISSVTESFEEEDSTDSGHRVRTYYRAVIEYRYHADGQDYHGNTSASGPLNIKIAGARASADAEVARHPVGAEVDVFYNPANPSQSGLNVDTDMMLDGRRSLIVAAVLLAIAVYAWIA</sequence>
<keyword evidence="4" id="KW-1185">Reference proteome</keyword>
<proteinExistence type="predicted"/>